<dbReference type="InterPro" id="IPR003593">
    <property type="entry name" value="AAA+_ATPase"/>
</dbReference>
<gene>
    <name evidence="5" type="ordered locus">PSMK_09850</name>
</gene>
<dbReference type="InterPro" id="IPR027417">
    <property type="entry name" value="P-loop_NTPase"/>
</dbReference>
<dbReference type="PROSITE" id="PS50893">
    <property type="entry name" value="ABC_TRANSPORTER_2"/>
    <property type="match status" value="1"/>
</dbReference>
<accession>I0ID06</accession>
<dbReference type="EMBL" id="AP012338">
    <property type="protein sequence ID" value="BAM03144.1"/>
    <property type="molecule type" value="Genomic_DNA"/>
</dbReference>
<dbReference type="Pfam" id="PF00005">
    <property type="entry name" value="ABC_tran"/>
    <property type="match status" value="1"/>
</dbReference>
<dbReference type="PATRIC" id="fig|1142394.8.peg.1016"/>
<protein>
    <submittedName>
        <fullName evidence="5">Putative ABC transporter ATP-binding protein</fullName>
    </submittedName>
</protein>
<dbReference type="Proteomes" id="UP000007881">
    <property type="component" value="Chromosome"/>
</dbReference>
<dbReference type="KEGG" id="phm:PSMK_09850"/>
<dbReference type="GO" id="GO:0016887">
    <property type="term" value="F:ATP hydrolysis activity"/>
    <property type="evidence" value="ECO:0007669"/>
    <property type="project" value="InterPro"/>
</dbReference>
<dbReference type="SUPFAM" id="SSF52540">
    <property type="entry name" value="P-loop containing nucleoside triphosphate hydrolases"/>
    <property type="match status" value="1"/>
</dbReference>
<organism evidence="5 6">
    <name type="scientific">Phycisphaera mikurensis (strain NBRC 102666 / KCTC 22515 / FYK2301M01)</name>
    <dbReference type="NCBI Taxonomy" id="1142394"/>
    <lineage>
        <taxon>Bacteria</taxon>
        <taxon>Pseudomonadati</taxon>
        <taxon>Planctomycetota</taxon>
        <taxon>Phycisphaerae</taxon>
        <taxon>Phycisphaerales</taxon>
        <taxon>Phycisphaeraceae</taxon>
        <taxon>Phycisphaera</taxon>
    </lineage>
</organism>
<reference evidence="5 6" key="1">
    <citation type="submission" date="2012-02" db="EMBL/GenBank/DDBJ databases">
        <title>Complete genome sequence of Phycisphaera mikurensis NBRC 102666.</title>
        <authorList>
            <person name="Ankai A."/>
            <person name="Hosoyama A."/>
            <person name="Terui Y."/>
            <person name="Sekine M."/>
            <person name="Fukai R."/>
            <person name="Kato Y."/>
            <person name="Nakamura S."/>
            <person name="Yamada-Narita S."/>
            <person name="Kawakoshi A."/>
            <person name="Fukunaga Y."/>
            <person name="Yamazaki S."/>
            <person name="Fujita N."/>
        </authorList>
    </citation>
    <scope>NUCLEOTIDE SEQUENCE [LARGE SCALE GENOMIC DNA]</scope>
    <source>
        <strain evidence="6">NBRC 102666 / KCTC 22515 / FYK2301M01</strain>
    </source>
</reference>
<sequence length="338" mass="36607">MPHLPMLSATKLAKTYRVADKQPGLAGTLRHFVKRKHRDVEAVRGIDLAVEPGEVVGFLGPNGAGKTTAIKMLAGLIHPSAGEVEVLGCRPFRREAALLRQITLVMGNKQQLIWDLPTLDTLRINAAMYGVPAREAGRRTAALAEMLGLGEELTQPVRKLSLGQRMKCELVASLLHHPKVLFLDEPTLGLDVNAQVAVRGFLRDYVRQHDAAALLTTHYMGDVTALCERVIVIDHGSVLYRGSLAGVIETFAPRREVKLELERELTAEEAASLDHRGAVEHHEGRAIRLLLDRTDLTAAVAGLLRELPIADLTVGDPPIEATIAKLFGSGQAAADGDA</sequence>
<keyword evidence="3 5" id="KW-0067">ATP-binding</keyword>
<evidence type="ECO:0000259" key="4">
    <source>
        <dbReference type="PROSITE" id="PS50893"/>
    </source>
</evidence>
<dbReference type="PANTHER" id="PTHR42711">
    <property type="entry name" value="ABC TRANSPORTER ATP-BINDING PROTEIN"/>
    <property type="match status" value="1"/>
</dbReference>
<dbReference type="SMART" id="SM00382">
    <property type="entry name" value="AAA"/>
    <property type="match status" value="1"/>
</dbReference>
<evidence type="ECO:0000256" key="1">
    <source>
        <dbReference type="ARBA" id="ARBA00022448"/>
    </source>
</evidence>
<dbReference type="InterPro" id="IPR003439">
    <property type="entry name" value="ABC_transporter-like_ATP-bd"/>
</dbReference>
<keyword evidence="2" id="KW-0547">Nucleotide-binding</keyword>
<dbReference type="InterPro" id="IPR050763">
    <property type="entry name" value="ABC_transporter_ATP-binding"/>
</dbReference>
<dbReference type="HOGENOM" id="CLU_000604_1_2_0"/>
<dbReference type="STRING" id="1142394.PSMK_09850"/>
<proteinExistence type="predicted"/>
<dbReference type="GO" id="GO:0005524">
    <property type="term" value="F:ATP binding"/>
    <property type="evidence" value="ECO:0007669"/>
    <property type="project" value="UniProtKB-KW"/>
</dbReference>
<keyword evidence="1" id="KW-0813">Transport</keyword>
<dbReference type="PANTHER" id="PTHR42711:SF4">
    <property type="entry name" value="ABC TRANSPORTER RELATED"/>
    <property type="match status" value="1"/>
</dbReference>
<dbReference type="Gene3D" id="3.40.50.300">
    <property type="entry name" value="P-loop containing nucleotide triphosphate hydrolases"/>
    <property type="match status" value="1"/>
</dbReference>
<dbReference type="AlphaFoldDB" id="I0ID06"/>
<evidence type="ECO:0000256" key="2">
    <source>
        <dbReference type="ARBA" id="ARBA00022741"/>
    </source>
</evidence>
<dbReference type="OrthoDB" id="9795548at2"/>
<evidence type="ECO:0000256" key="3">
    <source>
        <dbReference type="ARBA" id="ARBA00022840"/>
    </source>
</evidence>
<keyword evidence="6" id="KW-1185">Reference proteome</keyword>
<feature type="domain" description="ABC transporter" evidence="4">
    <location>
        <begin position="27"/>
        <end position="260"/>
    </location>
</feature>
<dbReference type="eggNOG" id="COG4586">
    <property type="taxonomic scope" value="Bacteria"/>
</dbReference>
<evidence type="ECO:0000313" key="6">
    <source>
        <dbReference type="Proteomes" id="UP000007881"/>
    </source>
</evidence>
<evidence type="ECO:0000313" key="5">
    <source>
        <dbReference type="EMBL" id="BAM03144.1"/>
    </source>
</evidence>
<name>I0ID06_PHYMF</name>